<dbReference type="InterPro" id="IPR002081">
    <property type="entry name" value="Cryptochrome/DNA_photolyase_1"/>
</dbReference>
<sequence length="183" mass="20573">MARTGVHVFRKDLRTEGNLALNELAARVDRVIGVFVFDQAQIKNSPHFSQKAAQFLIECVAHPNKQCGNKFVLLRGSPVAELRRLLEELDETPAALSFNSDFTPYAMKRDRAIVTMNERLGVKVIANTADQTLVPMSELLKQDGSPYMAFGPFFKWLQTRSVHRPSTRPSFAPVGARSRQETK</sequence>
<dbReference type="Gene3D" id="3.40.50.620">
    <property type="entry name" value="HUPs"/>
    <property type="match status" value="1"/>
</dbReference>
<dbReference type="AlphaFoldDB" id="A0A6A3LWD5"/>
<protein>
    <recommendedName>
        <fullName evidence="2">Photolyase/cryptochrome alpha/beta domain-containing protein</fullName>
    </recommendedName>
</protein>
<dbReference type="GO" id="GO:0071949">
    <property type="term" value="F:FAD binding"/>
    <property type="evidence" value="ECO:0007669"/>
    <property type="project" value="TreeGrafter"/>
</dbReference>
<dbReference type="PANTHER" id="PTHR11455:SF18">
    <property type="entry name" value="SI:CH1073-390K14.1"/>
    <property type="match status" value="1"/>
</dbReference>
<dbReference type="GO" id="GO:0003904">
    <property type="term" value="F:deoxyribodipyrimidine photo-lyase activity"/>
    <property type="evidence" value="ECO:0007669"/>
    <property type="project" value="TreeGrafter"/>
</dbReference>
<dbReference type="GO" id="GO:0005634">
    <property type="term" value="C:nucleus"/>
    <property type="evidence" value="ECO:0007669"/>
    <property type="project" value="TreeGrafter"/>
</dbReference>
<proteinExistence type="predicted"/>
<dbReference type="OrthoDB" id="435881at2759"/>
<dbReference type="PROSITE" id="PS51645">
    <property type="entry name" value="PHR_CRY_ALPHA_BETA"/>
    <property type="match status" value="1"/>
</dbReference>
<reference evidence="6 8" key="1">
    <citation type="submission" date="2018-09" db="EMBL/GenBank/DDBJ databases">
        <title>Genomic investigation of the strawberry pathogen Phytophthora fragariae indicates pathogenicity is determined by transcriptional variation in three key races.</title>
        <authorList>
            <person name="Adams T.M."/>
            <person name="Armitage A.D."/>
            <person name="Sobczyk M.K."/>
            <person name="Bates H.J."/>
            <person name="Dunwell J.M."/>
            <person name="Nellist C.F."/>
            <person name="Harrison R.J."/>
        </authorList>
    </citation>
    <scope>NUCLEOTIDE SEQUENCE [LARGE SCALE GENOMIC DNA]</scope>
    <source>
        <strain evidence="4 6">SCRP249</strain>
        <strain evidence="3 8">SCRP324</strain>
        <strain evidence="5 7">SCRP333</strain>
    </source>
</reference>
<organism evidence="3 8">
    <name type="scientific">Phytophthora rubi</name>
    <dbReference type="NCBI Taxonomy" id="129364"/>
    <lineage>
        <taxon>Eukaryota</taxon>
        <taxon>Sar</taxon>
        <taxon>Stramenopiles</taxon>
        <taxon>Oomycota</taxon>
        <taxon>Peronosporomycetes</taxon>
        <taxon>Peronosporales</taxon>
        <taxon>Peronosporaceae</taxon>
        <taxon>Phytophthora</taxon>
    </lineage>
</organism>
<evidence type="ECO:0000259" key="2">
    <source>
        <dbReference type="PROSITE" id="PS51645"/>
    </source>
</evidence>
<evidence type="ECO:0000313" key="3">
    <source>
        <dbReference type="EMBL" id="KAE9022305.1"/>
    </source>
</evidence>
<dbReference type="InterPro" id="IPR014729">
    <property type="entry name" value="Rossmann-like_a/b/a_fold"/>
</dbReference>
<name>A0A6A3LWD5_9STRA</name>
<accession>A0A6A3LWD5</accession>
<dbReference type="GO" id="GO:0005737">
    <property type="term" value="C:cytoplasm"/>
    <property type="evidence" value="ECO:0007669"/>
    <property type="project" value="TreeGrafter"/>
</dbReference>
<dbReference type="EMBL" id="QXFT01001300">
    <property type="protein sequence ID" value="KAE9322611.1"/>
    <property type="molecule type" value="Genomic_DNA"/>
</dbReference>
<dbReference type="InterPro" id="IPR036155">
    <property type="entry name" value="Crypto/Photolyase_N_sf"/>
</dbReference>
<evidence type="ECO:0000313" key="4">
    <source>
        <dbReference type="EMBL" id="KAE9028475.1"/>
    </source>
</evidence>
<dbReference type="GO" id="GO:0003677">
    <property type="term" value="F:DNA binding"/>
    <property type="evidence" value="ECO:0007669"/>
    <property type="project" value="TreeGrafter"/>
</dbReference>
<evidence type="ECO:0000313" key="6">
    <source>
        <dbReference type="Proteomes" id="UP000429607"/>
    </source>
</evidence>
<dbReference type="Proteomes" id="UP000429607">
    <property type="component" value="Unassembled WGS sequence"/>
</dbReference>
<dbReference type="EMBL" id="QXFU01000740">
    <property type="protein sequence ID" value="KAE9022305.1"/>
    <property type="molecule type" value="Genomic_DNA"/>
</dbReference>
<evidence type="ECO:0000313" key="5">
    <source>
        <dbReference type="EMBL" id="KAE9322611.1"/>
    </source>
</evidence>
<dbReference type="InterPro" id="IPR006050">
    <property type="entry name" value="DNA_photolyase_N"/>
</dbReference>
<gene>
    <name evidence="4" type="ORF">PR001_g11731</name>
    <name evidence="3" type="ORF">PR002_g12008</name>
    <name evidence="5" type="ORF">PR003_g17188</name>
</gene>
<comment type="caution">
    <text evidence="3">The sequence shown here is derived from an EMBL/GenBank/DDBJ whole genome shotgun (WGS) entry which is preliminary data.</text>
</comment>
<keyword evidence="7" id="KW-1185">Reference proteome</keyword>
<dbReference type="SUPFAM" id="SSF52425">
    <property type="entry name" value="Cryptochrome/photolyase, N-terminal domain"/>
    <property type="match status" value="1"/>
</dbReference>
<dbReference type="Proteomes" id="UP000434957">
    <property type="component" value="Unassembled WGS sequence"/>
</dbReference>
<dbReference type="PANTHER" id="PTHR11455">
    <property type="entry name" value="CRYPTOCHROME"/>
    <property type="match status" value="1"/>
</dbReference>
<dbReference type="Pfam" id="PF00875">
    <property type="entry name" value="DNA_photolyase"/>
    <property type="match status" value="1"/>
</dbReference>
<dbReference type="GO" id="GO:0032922">
    <property type="term" value="P:circadian regulation of gene expression"/>
    <property type="evidence" value="ECO:0007669"/>
    <property type="project" value="TreeGrafter"/>
</dbReference>
<evidence type="ECO:0000256" key="1">
    <source>
        <dbReference type="SAM" id="MobiDB-lite"/>
    </source>
</evidence>
<dbReference type="EMBL" id="QXFV01000733">
    <property type="protein sequence ID" value="KAE9028475.1"/>
    <property type="molecule type" value="Genomic_DNA"/>
</dbReference>
<evidence type="ECO:0000313" key="8">
    <source>
        <dbReference type="Proteomes" id="UP000435112"/>
    </source>
</evidence>
<feature type="region of interest" description="Disordered" evidence="1">
    <location>
        <begin position="164"/>
        <end position="183"/>
    </location>
</feature>
<dbReference type="GO" id="GO:0043153">
    <property type="term" value="P:entrainment of circadian clock by photoperiod"/>
    <property type="evidence" value="ECO:0007669"/>
    <property type="project" value="TreeGrafter"/>
</dbReference>
<dbReference type="Proteomes" id="UP000435112">
    <property type="component" value="Unassembled WGS sequence"/>
</dbReference>
<evidence type="ECO:0000313" key="7">
    <source>
        <dbReference type="Proteomes" id="UP000434957"/>
    </source>
</evidence>
<feature type="domain" description="Photolyase/cryptochrome alpha/beta" evidence="2">
    <location>
        <begin position="3"/>
        <end position="132"/>
    </location>
</feature>